<proteinExistence type="predicted"/>
<dbReference type="EMBL" id="JADOES010000023">
    <property type="protein sequence ID" value="MBT9316276.1"/>
    <property type="molecule type" value="Genomic_DNA"/>
</dbReference>
<dbReference type="AlphaFoldDB" id="A0A947DG71"/>
<dbReference type="Proteomes" id="UP000717364">
    <property type="component" value="Unassembled WGS sequence"/>
</dbReference>
<accession>A0A947DG71</accession>
<reference evidence="1" key="2">
    <citation type="journal article" date="2021" name="Mar. Drugs">
        <title>Genome Reduction and Secondary Metabolism of the Marine Sponge-Associated Cyanobacterium Leptothoe.</title>
        <authorList>
            <person name="Konstantinou D."/>
            <person name="Popin R.V."/>
            <person name="Fewer D.P."/>
            <person name="Sivonen K."/>
            <person name="Gkelis S."/>
        </authorList>
    </citation>
    <scope>NUCLEOTIDE SEQUENCE</scope>
    <source>
        <strain evidence="1">TAU-MAC 1115</strain>
    </source>
</reference>
<evidence type="ECO:0000313" key="2">
    <source>
        <dbReference type="Proteomes" id="UP000717364"/>
    </source>
</evidence>
<keyword evidence="2" id="KW-1185">Reference proteome</keyword>
<gene>
    <name evidence="1" type="ORF">IXB50_12670</name>
</gene>
<evidence type="ECO:0000313" key="1">
    <source>
        <dbReference type="EMBL" id="MBT9316276.1"/>
    </source>
</evidence>
<sequence>MSFKVAPKHDFYTGSSLPVSIKATVEGDPLSTSTTLKVALIDTNDSKKESKQLTDAVELTYNSQTKAWEGEFPESETNKLLANPSSPGSVLRYERVVLEIRAGSMTAHRALTVGRGVIE</sequence>
<protein>
    <recommendedName>
        <fullName evidence="3">Cadherin domain-containing protein</fullName>
    </recommendedName>
</protein>
<organism evidence="1 2">
    <name type="scientific">Leptothoe spongobia TAU-MAC 1115</name>
    <dbReference type="NCBI Taxonomy" id="1967444"/>
    <lineage>
        <taxon>Bacteria</taxon>
        <taxon>Bacillati</taxon>
        <taxon>Cyanobacteriota</taxon>
        <taxon>Cyanophyceae</taxon>
        <taxon>Nodosilineales</taxon>
        <taxon>Cymatolegaceae</taxon>
        <taxon>Leptothoe</taxon>
        <taxon>Leptothoe spongobia</taxon>
    </lineage>
</organism>
<evidence type="ECO:0008006" key="3">
    <source>
        <dbReference type="Google" id="ProtNLM"/>
    </source>
</evidence>
<comment type="caution">
    <text evidence="1">The sequence shown here is derived from an EMBL/GenBank/DDBJ whole genome shotgun (WGS) entry which is preliminary data.</text>
</comment>
<reference evidence="1" key="1">
    <citation type="submission" date="2020-11" db="EMBL/GenBank/DDBJ databases">
        <authorList>
            <person name="Konstantinou D."/>
            <person name="Gkelis S."/>
            <person name="Popin R."/>
            <person name="Fewer D."/>
            <person name="Sivonen K."/>
        </authorList>
    </citation>
    <scope>NUCLEOTIDE SEQUENCE</scope>
    <source>
        <strain evidence="1">TAU-MAC 1115</strain>
    </source>
</reference>
<dbReference type="RefSeq" id="WP_215609344.1">
    <property type="nucleotide sequence ID" value="NZ_JADOES010000023.1"/>
</dbReference>
<name>A0A947DG71_9CYAN</name>